<protein>
    <submittedName>
        <fullName evidence="3">Pyruvate synthase subunit PorC</fullName>
        <ecNumber evidence="3">1.2.7.1</ecNumber>
    </submittedName>
</protein>
<evidence type="ECO:0000256" key="1">
    <source>
        <dbReference type="ARBA" id="ARBA00023002"/>
    </source>
</evidence>
<evidence type="ECO:0000313" key="3">
    <source>
        <dbReference type="EMBL" id="SBS77491.1"/>
    </source>
</evidence>
<dbReference type="InterPro" id="IPR011894">
    <property type="entry name" value="PorC_KorC"/>
</dbReference>
<feature type="domain" description="Pyruvate/ketoisovalerate oxidoreductase catalytic" evidence="2">
    <location>
        <begin position="22"/>
        <end position="193"/>
    </location>
</feature>
<keyword evidence="1 3" id="KW-0560">Oxidoreductase</keyword>
<dbReference type="PANTHER" id="PTHR43366:SF1">
    <property type="entry name" value="PYRUVATE SYNTHASE SUBUNIT PORC"/>
    <property type="match status" value="1"/>
</dbReference>
<sequence>MDTHRLPPQRTRTFGVRIHGRGGQGVVTAAELLSVAAFLEGRHAQAFPSFGSERTGAPVVAYCRISDQPIRTREPIIEPHAVIIQDPTLLHQVPVFDGLRSDGYLLINSSRSFDELGLGDFVEQYRREQLQVVPATVFAVQLIGRPVPNAVLLGGFAALTGAVSLESVVAAIRGRFAGSLAEANVAAAQQAFEFVHAEREEFQRA</sequence>
<reference evidence="3" key="1">
    <citation type="submission" date="2016-03" db="EMBL/GenBank/DDBJ databases">
        <authorList>
            <person name="Ploux O."/>
        </authorList>
    </citation>
    <scope>NUCLEOTIDE SEQUENCE</scope>
    <source>
        <strain evidence="3">UC10</strain>
    </source>
</reference>
<dbReference type="InterPro" id="IPR019752">
    <property type="entry name" value="Pyrv/ketoisovalerate_OxRed_cat"/>
</dbReference>
<dbReference type="PANTHER" id="PTHR43366">
    <property type="entry name" value="PYRUVATE SYNTHASE SUBUNIT PORC"/>
    <property type="match status" value="1"/>
</dbReference>
<dbReference type="NCBIfam" id="TIGR02175">
    <property type="entry name" value="PorC_KorC"/>
    <property type="match status" value="1"/>
</dbReference>
<dbReference type="SUPFAM" id="SSF53323">
    <property type="entry name" value="Pyruvate-ferredoxin oxidoreductase, PFOR, domain III"/>
    <property type="match status" value="1"/>
</dbReference>
<dbReference type="AlphaFoldDB" id="A0A1Y5PMW6"/>
<dbReference type="EC" id="1.2.7.1" evidence="3"/>
<keyword evidence="3" id="KW-0670">Pyruvate</keyword>
<gene>
    <name evidence="3" type="primary">porC</name>
    <name evidence="3" type="ORF">MHPYR_440003</name>
</gene>
<dbReference type="Pfam" id="PF01558">
    <property type="entry name" value="POR"/>
    <property type="match status" value="1"/>
</dbReference>
<dbReference type="EMBL" id="FLQS01000039">
    <property type="protein sequence ID" value="SBS77491.1"/>
    <property type="molecule type" value="Genomic_DNA"/>
</dbReference>
<accession>A0A1Y5PMW6</accession>
<dbReference type="InterPro" id="IPR002869">
    <property type="entry name" value="Pyrv_flavodox_OxRed_cen"/>
</dbReference>
<dbReference type="GO" id="GO:0019164">
    <property type="term" value="F:pyruvate synthase activity"/>
    <property type="evidence" value="ECO:0007669"/>
    <property type="project" value="UniProtKB-EC"/>
</dbReference>
<name>A0A1Y5PMW6_9MYCO</name>
<organism evidence="3">
    <name type="scientific">uncultured Mycobacterium sp</name>
    <dbReference type="NCBI Taxonomy" id="171292"/>
    <lineage>
        <taxon>Bacteria</taxon>
        <taxon>Bacillati</taxon>
        <taxon>Actinomycetota</taxon>
        <taxon>Actinomycetes</taxon>
        <taxon>Mycobacteriales</taxon>
        <taxon>Mycobacteriaceae</taxon>
        <taxon>Mycobacterium</taxon>
        <taxon>environmental samples</taxon>
    </lineage>
</organism>
<evidence type="ECO:0000259" key="2">
    <source>
        <dbReference type="Pfam" id="PF01558"/>
    </source>
</evidence>
<proteinExistence type="predicted"/>
<dbReference type="Gene3D" id="3.40.920.10">
    <property type="entry name" value="Pyruvate-ferredoxin oxidoreductase, PFOR, domain III"/>
    <property type="match status" value="1"/>
</dbReference>
<dbReference type="InterPro" id="IPR051626">
    <property type="entry name" value="Oxidoreductase_gamma_subunit"/>
</dbReference>